<dbReference type="EMBL" id="GBEZ01016483">
    <property type="protein sequence ID" value="JAC69769.1"/>
    <property type="molecule type" value="Transcribed_RNA"/>
</dbReference>
<protein>
    <submittedName>
        <fullName evidence="1">ATP-dependent DNA helicase 2 subunit 1</fullName>
    </submittedName>
</protein>
<keyword evidence="1" id="KW-0378">Hydrolase</keyword>
<name>A0A061RG60_9CHLO</name>
<evidence type="ECO:0000313" key="1">
    <source>
        <dbReference type="EMBL" id="JAC69769.1"/>
    </source>
</evidence>
<sequence>MALVLFTRSNSWPRLAALVPQREELEELENGQTL</sequence>
<accession>A0A061RG60</accession>
<dbReference type="AlphaFoldDB" id="A0A061RG60"/>
<feature type="non-terminal residue" evidence="1">
    <location>
        <position position="34"/>
    </location>
</feature>
<gene>
    <name evidence="1" type="primary">KU70</name>
    <name evidence="1" type="ORF">TSPGSL018_5591</name>
</gene>
<keyword evidence="1" id="KW-0547">Nucleotide-binding</keyword>
<dbReference type="GO" id="GO:0004386">
    <property type="term" value="F:helicase activity"/>
    <property type="evidence" value="ECO:0007669"/>
    <property type="project" value="UniProtKB-KW"/>
</dbReference>
<organism evidence="1">
    <name type="scientific">Tetraselmis sp. GSL018</name>
    <dbReference type="NCBI Taxonomy" id="582737"/>
    <lineage>
        <taxon>Eukaryota</taxon>
        <taxon>Viridiplantae</taxon>
        <taxon>Chlorophyta</taxon>
        <taxon>core chlorophytes</taxon>
        <taxon>Chlorodendrophyceae</taxon>
        <taxon>Chlorodendrales</taxon>
        <taxon>Chlorodendraceae</taxon>
        <taxon>Tetraselmis</taxon>
    </lineage>
</organism>
<proteinExistence type="predicted"/>
<keyword evidence="1" id="KW-0347">Helicase</keyword>
<reference evidence="1" key="1">
    <citation type="submission" date="2014-05" db="EMBL/GenBank/DDBJ databases">
        <title>The transcriptome of the halophilic microalga Tetraselmis sp. GSL018 isolated from the Great Salt Lake, Utah.</title>
        <authorList>
            <person name="Jinkerson R.E."/>
            <person name="D'Adamo S."/>
            <person name="Posewitz M.C."/>
        </authorList>
    </citation>
    <scope>NUCLEOTIDE SEQUENCE</scope>
    <source>
        <strain evidence="1">GSL018</strain>
    </source>
</reference>
<keyword evidence="1" id="KW-0067">ATP-binding</keyword>